<keyword evidence="1" id="KW-0479">Metal-binding</keyword>
<feature type="domain" description="Zinc finger DksA/TraR C4-type" evidence="5">
    <location>
        <begin position="48"/>
        <end position="76"/>
    </location>
</feature>
<dbReference type="Proteomes" id="UP000002084">
    <property type="component" value="Chromosome"/>
</dbReference>
<evidence type="ECO:0000259" key="5">
    <source>
        <dbReference type="Pfam" id="PF01258"/>
    </source>
</evidence>
<feature type="zinc finger region" description="dksA C4-type" evidence="4">
    <location>
        <begin position="48"/>
        <end position="72"/>
    </location>
</feature>
<gene>
    <name evidence="6" type="ordered locus">SARI_02102</name>
</gene>
<sequence>MYRYNEENVMASGWAKDDAVNEQINNTIEDAVARARGELPHGESLYECETCGDPIPEARRKAVPGVRLCVSCQQEKDLHNATFSGYNRRGSKDSQLR</sequence>
<dbReference type="PROSITE" id="PS51128">
    <property type="entry name" value="ZF_DKSA_2"/>
    <property type="match status" value="1"/>
</dbReference>
<name>A9MIS6_SALAR</name>
<dbReference type="EMBL" id="CP000880">
    <property type="protein sequence ID" value="ABX21979.1"/>
    <property type="molecule type" value="Genomic_DNA"/>
</dbReference>
<reference evidence="6 7" key="1">
    <citation type="submission" date="2007-11" db="EMBL/GenBank/DDBJ databases">
        <authorList>
            <consortium name="The Salmonella enterica serovar Arizonae Genome Sequencing Project"/>
            <person name="McClelland M."/>
            <person name="Sanderson E.K."/>
            <person name="Porwollik S."/>
            <person name="Spieth J."/>
            <person name="Clifton W.S."/>
            <person name="Fulton R."/>
            <person name="Chunyan W."/>
            <person name="Wollam A."/>
            <person name="Shah N."/>
            <person name="Pepin K."/>
            <person name="Bhonagiri V."/>
            <person name="Nash W."/>
            <person name="Johnson M."/>
            <person name="Thiruvilangam P."/>
            <person name="Wilson R."/>
        </authorList>
    </citation>
    <scope>NUCLEOTIDE SEQUENCE [LARGE SCALE GENOMIC DNA]</scope>
    <source>
        <strain evidence="7">ATCC BAA-731 / CDC346-86 / RSK2980</strain>
    </source>
</reference>
<dbReference type="InterPro" id="IPR012783">
    <property type="entry name" value="Znf_C4_TraR"/>
</dbReference>
<dbReference type="SUPFAM" id="SSF57716">
    <property type="entry name" value="Glucocorticoid receptor-like (DNA-binding domain)"/>
    <property type="match status" value="1"/>
</dbReference>
<protein>
    <recommendedName>
        <fullName evidence="5">Zinc finger DksA/TraR C4-type domain-containing protein</fullName>
    </recommendedName>
</protein>
<organism evidence="6 7">
    <name type="scientific">Salmonella arizonae (strain ATCC BAA-731 / CDC346-86 / RSK2980)</name>
    <dbReference type="NCBI Taxonomy" id="41514"/>
    <lineage>
        <taxon>Bacteria</taxon>
        <taxon>Pseudomonadati</taxon>
        <taxon>Pseudomonadota</taxon>
        <taxon>Gammaproteobacteria</taxon>
        <taxon>Enterobacterales</taxon>
        <taxon>Enterobacteriaceae</taxon>
        <taxon>Salmonella</taxon>
    </lineage>
</organism>
<dbReference type="GO" id="GO:0008270">
    <property type="term" value="F:zinc ion binding"/>
    <property type="evidence" value="ECO:0007669"/>
    <property type="project" value="UniProtKB-KW"/>
</dbReference>
<keyword evidence="2" id="KW-0863">Zinc-finger</keyword>
<dbReference type="KEGG" id="ses:SARI_02102"/>
<dbReference type="NCBIfam" id="NF008243">
    <property type="entry name" value="PRK11019.1"/>
    <property type="match status" value="1"/>
</dbReference>
<accession>A9MIS6</accession>
<evidence type="ECO:0000256" key="4">
    <source>
        <dbReference type="PROSITE-ProRule" id="PRU00510"/>
    </source>
</evidence>
<evidence type="ECO:0000313" key="7">
    <source>
        <dbReference type="Proteomes" id="UP000002084"/>
    </source>
</evidence>
<evidence type="ECO:0000256" key="1">
    <source>
        <dbReference type="ARBA" id="ARBA00022723"/>
    </source>
</evidence>
<dbReference type="STRING" id="41514.SARI_02102"/>
<dbReference type="FunFam" id="1.20.120.910:FF:000002">
    <property type="entry name" value="DksA/TraR family C4-type zinc finger protein"/>
    <property type="match status" value="1"/>
</dbReference>
<dbReference type="HOGENOM" id="CLU_158637_0_1_6"/>
<dbReference type="PANTHER" id="PTHR38777:SF1">
    <property type="entry name" value="DNAK SUPPRESSOR PROTEIN"/>
    <property type="match status" value="1"/>
</dbReference>
<dbReference type="PANTHER" id="PTHR38777">
    <property type="entry name" value="FELS-2 PROPHAGE PROTEIN"/>
    <property type="match status" value="1"/>
</dbReference>
<proteinExistence type="predicted"/>
<evidence type="ECO:0000256" key="3">
    <source>
        <dbReference type="ARBA" id="ARBA00022833"/>
    </source>
</evidence>
<dbReference type="PRINTS" id="PR00618">
    <property type="entry name" value="DKSAZNFINGER"/>
</dbReference>
<dbReference type="InterPro" id="IPR020458">
    <property type="entry name" value="Znf_DskA_TraR_CS"/>
</dbReference>
<dbReference type="Gene3D" id="1.20.120.910">
    <property type="entry name" value="DksA, coiled-coil domain"/>
    <property type="match status" value="1"/>
</dbReference>
<keyword evidence="7" id="KW-1185">Reference proteome</keyword>
<evidence type="ECO:0000313" key="6">
    <source>
        <dbReference type="EMBL" id="ABX21979.1"/>
    </source>
</evidence>
<dbReference type="GO" id="GO:1900378">
    <property type="term" value="P:positive regulation of secondary metabolite biosynthetic process"/>
    <property type="evidence" value="ECO:0007669"/>
    <property type="project" value="TreeGrafter"/>
</dbReference>
<dbReference type="PROSITE" id="PS01102">
    <property type="entry name" value="ZF_DKSA_1"/>
    <property type="match status" value="1"/>
</dbReference>
<evidence type="ECO:0000256" key="2">
    <source>
        <dbReference type="ARBA" id="ARBA00022771"/>
    </source>
</evidence>
<dbReference type="AlphaFoldDB" id="A9MIS6"/>
<keyword evidence="3" id="KW-0862">Zinc</keyword>
<dbReference type="InterPro" id="IPR000962">
    <property type="entry name" value="Znf_DskA_TraR"/>
</dbReference>
<dbReference type="NCBIfam" id="TIGR02419">
    <property type="entry name" value="C4_traR_proteo"/>
    <property type="match status" value="1"/>
</dbReference>
<dbReference type="Pfam" id="PF01258">
    <property type="entry name" value="zf-dskA_traR"/>
    <property type="match status" value="1"/>
</dbReference>
<dbReference type="InterPro" id="IPR020460">
    <property type="entry name" value="Znf_C4-type_bac"/>
</dbReference>